<dbReference type="EMBL" id="HBIZ01006850">
    <property type="protein sequence ID" value="CAE0751326.1"/>
    <property type="molecule type" value="Transcribed_RNA"/>
</dbReference>
<evidence type="ECO:0000256" key="2">
    <source>
        <dbReference type="ARBA" id="ARBA00022679"/>
    </source>
</evidence>
<sequence length="484" mass="53156">MGQSATKCAPPCLPSARFHIDHRKRLGKGTFGTAVLARDSFREKSVAAKIVKLTHSVSEKQLRREMVIQQHAACEHVAAVYGSASRWDQFVIFLELCSGGELCSLVATRGALPEAEVHGYFKQIIAGVVHMHSVGIVHRDLKLENVMLTDKGHVRIIDFGLAHQYSMGDDGTYKERPLSRCCGSEVYSAPEVLDPDVGYSYKADLWSCGVILFALLYGCFPLELASLSDWRFRKLIAAEKAGRGASFAVLRWIERPQHLSHKVCVLIDGLLRVQQAQRLSAVEASANEWVDMPSLSANLSYDSLCEISDEETRRNTARNAARDGPTAGGAPNTAHRGHVAGHVAGRGDIAAADARSAKAVVTDALEWSPHANKADEADDNGSGDAGDSNKYRYTGSQNHSDKLAVSLPRSAEVRWKLVRRLCIVALRFGNEAQRERMRERSESYVSPAHAPLRKPRSAKQRWKLLKQLFIALIRLGMVASAPVG</sequence>
<keyword evidence="5 6" id="KW-0067">ATP-binding</keyword>
<comment type="similarity">
    <text evidence="7">Belongs to the protein kinase superfamily.</text>
</comment>
<dbReference type="PANTHER" id="PTHR24345:SF0">
    <property type="entry name" value="CELL CYCLE SERINE_THREONINE-PROTEIN KINASE CDC5_MSD2"/>
    <property type="match status" value="1"/>
</dbReference>
<dbReference type="PROSITE" id="PS00107">
    <property type="entry name" value="PROTEIN_KINASE_ATP"/>
    <property type="match status" value="1"/>
</dbReference>
<feature type="domain" description="Protein kinase" evidence="9">
    <location>
        <begin position="20"/>
        <end position="290"/>
    </location>
</feature>
<evidence type="ECO:0000259" key="9">
    <source>
        <dbReference type="PROSITE" id="PS50011"/>
    </source>
</evidence>
<feature type="binding site" evidence="6">
    <location>
        <position position="49"/>
    </location>
    <ligand>
        <name>ATP</name>
        <dbReference type="ChEBI" id="CHEBI:30616"/>
    </ligand>
</feature>
<dbReference type="GO" id="GO:0005524">
    <property type="term" value="F:ATP binding"/>
    <property type="evidence" value="ECO:0007669"/>
    <property type="project" value="UniProtKB-UniRule"/>
</dbReference>
<dbReference type="AlphaFoldDB" id="A0A7S4B226"/>
<dbReference type="Pfam" id="PF00069">
    <property type="entry name" value="Pkinase"/>
    <property type="match status" value="1"/>
</dbReference>
<evidence type="ECO:0000256" key="4">
    <source>
        <dbReference type="ARBA" id="ARBA00022777"/>
    </source>
</evidence>
<evidence type="ECO:0000256" key="6">
    <source>
        <dbReference type="PROSITE-ProRule" id="PRU10141"/>
    </source>
</evidence>
<evidence type="ECO:0000256" key="3">
    <source>
        <dbReference type="ARBA" id="ARBA00022741"/>
    </source>
</evidence>
<evidence type="ECO:0000256" key="8">
    <source>
        <dbReference type="SAM" id="MobiDB-lite"/>
    </source>
</evidence>
<proteinExistence type="inferred from homology"/>
<dbReference type="Gene3D" id="1.10.510.10">
    <property type="entry name" value="Transferase(Phosphotransferase) domain 1"/>
    <property type="match status" value="1"/>
</dbReference>
<dbReference type="PANTHER" id="PTHR24345">
    <property type="entry name" value="SERINE/THREONINE-PROTEIN KINASE PLK"/>
    <property type="match status" value="1"/>
</dbReference>
<name>A0A7S4B226_CHRCT</name>
<accession>A0A7S4B226</accession>
<feature type="region of interest" description="Disordered" evidence="8">
    <location>
        <begin position="312"/>
        <end position="338"/>
    </location>
</feature>
<keyword evidence="2" id="KW-0808">Transferase</keyword>
<reference evidence="10" key="1">
    <citation type="submission" date="2021-01" db="EMBL/GenBank/DDBJ databases">
        <authorList>
            <person name="Corre E."/>
            <person name="Pelletier E."/>
            <person name="Niang G."/>
            <person name="Scheremetjew M."/>
            <person name="Finn R."/>
            <person name="Kale V."/>
            <person name="Holt S."/>
            <person name="Cochrane G."/>
            <person name="Meng A."/>
            <person name="Brown T."/>
            <person name="Cohen L."/>
        </authorList>
    </citation>
    <scope>NUCLEOTIDE SEQUENCE</scope>
    <source>
        <strain evidence="10">CCMP645</strain>
    </source>
</reference>
<keyword evidence="3 6" id="KW-0547">Nucleotide-binding</keyword>
<keyword evidence="4" id="KW-0418">Kinase</keyword>
<dbReference type="SMART" id="SM00220">
    <property type="entry name" value="S_TKc"/>
    <property type="match status" value="1"/>
</dbReference>
<dbReference type="GO" id="GO:0004674">
    <property type="term" value="F:protein serine/threonine kinase activity"/>
    <property type="evidence" value="ECO:0007669"/>
    <property type="project" value="UniProtKB-KW"/>
</dbReference>
<organism evidence="10">
    <name type="scientific">Chrysotila carterae</name>
    <name type="common">Marine alga</name>
    <name type="synonym">Syracosphaera carterae</name>
    <dbReference type="NCBI Taxonomy" id="13221"/>
    <lineage>
        <taxon>Eukaryota</taxon>
        <taxon>Haptista</taxon>
        <taxon>Haptophyta</taxon>
        <taxon>Prymnesiophyceae</taxon>
        <taxon>Isochrysidales</taxon>
        <taxon>Isochrysidaceae</taxon>
        <taxon>Chrysotila</taxon>
    </lineage>
</organism>
<dbReference type="InterPro" id="IPR000719">
    <property type="entry name" value="Prot_kinase_dom"/>
</dbReference>
<evidence type="ECO:0000256" key="5">
    <source>
        <dbReference type="ARBA" id="ARBA00022840"/>
    </source>
</evidence>
<dbReference type="PROSITE" id="PS00108">
    <property type="entry name" value="PROTEIN_KINASE_ST"/>
    <property type="match status" value="1"/>
</dbReference>
<evidence type="ECO:0000256" key="7">
    <source>
        <dbReference type="RuleBase" id="RU000304"/>
    </source>
</evidence>
<gene>
    <name evidence="10" type="ORF">PCAR00345_LOCUS3911</name>
</gene>
<dbReference type="InterPro" id="IPR017441">
    <property type="entry name" value="Protein_kinase_ATP_BS"/>
</dbReference>
<dbReference type="InterPro" id="IPR011009">
    <property type="entry name" value="Kinase-like_dom_sf"/>
</dbReference>
<evidence type="ECO:0000313" key="10">
    <source>
        <dbReference type="EMBL" id="CAE0751326.1"/>
    </source>
</evidence>
<protein>
    <recommendedName>
        <fullName evidence="9">Protein kinase domain-containing protein</fullName>
    </recommendedName>
</protein>
<dbReference type="PROSITE" id="PS50011">
    <property type="entry name" value="PROTEIN_KINASE_DOM"/>
    <property type="match status" value="1"/>
</dbReference>
<dbReference type="GO" id="GO:0005634">
    <property type="term" value="C:nucleus"/>
    <property type="evidence" value="ECO:0007669"/>
    <property type="project" value="TreeGrafter"/>
</dbReference>
<feature type="region of interest" description="Disordered" evidence="8">
    <location>
        <begin position="368"/>
        <end position="396"/>
    </location>
</feature>
<dbReference type="SUPFAM" id="SSF56112">
    <property type="entry name" value="Protein kinase-like (PK-like)"/>
    <property type="match status" value="1"/>
</dbReference>
<evidence type="ECO:0000256" key="1">
    <source>
        <dbReference type="ARBA" id="ARBA00022527"/>
    </source>
</evidence>
<dbReference type="InterPro" id="IPR008271">
    <property type="entry name" value="Ser/Thr_kinase_AS"/>
</dbReference>
<keyword evidence="1 7" id="KW-0723">Serine/threonine-protein kinase</keyword>